<dbReference type="AlphaFoldDB" id="A0AAV2NQA4"/>
<dbReference type="Proteomes" id="UP001497644">
    <property type="component" value="Chromosome 3"/>
</dbReference>
<proteinExistence type="predicted"/>
<dbReference type="EMBL" id="OZ034826">
    <property type="protein sequence ID" value="CAL1681310.1"/>
    <property type="molecule type" value="Genomic_DNA"/>
</dbReference>
<name>A0AAV2NQA4_9HYME</name>
<protein>
    <submittedName>
        <fullName evidence="1">Uncharacterized protein</fullName>
    </submittedName>
</protein>
<accession>A0AAV2NQA4</accession>
<sequence length="246" mass="29100">MYEVFRTSRCNCKKAVNKQKFFNVPMIDSSHIREKIKSYLKLESRLERAATKVFNGEKNVEEVVQTYGLEPSLLKFKIDIMQGKEHYWKVKDKIEEAVKHIVFFSEIKFDDILIEIAARKFGVNETVLTDECNKYERLNDKTLYEYEELSANMEGDFTYKEEFFLLQQLLFLMKNNLRGCPCKVCVLECFGSLAFELAKHYTKQCYSEWSKHENSNLKWLSLFMIGYTKEISTFKFSNFCTVQPQA</sequence>
<organism evidence="1 2">
    <name type="scientific">Lasius platythorax</name>
    <dbReference type="NCBI Taxonomy" id="488582"/>
    <lineage>
        <taxon>Eukaryota</taxon>
        <taxon>Metazoa</taxon>
        <taxon>Ecdysozoa</taxon>
        <taxon>Arthropoda</taxon>
        <taxon>Hexapoda</taxon>
        <taxon>Insecta</taxon>
        <taxon>Pterygota</taxon>
        <taxon>Neoptera</taxon>
        <taxon>Endopterygota</taxon>
        <taxon>Hymenoptera</taxon>
        <taxon>Apocrita</taxon>
        <taxon>Aculeata</taxon>
        <taxon>Formicoidea</taxon>
        <taxon>Formicidae</taxon>
        <taxon>Formicinae</taxon>
        <taxon>Lasius</taxon>
        <taxon>Lasius</taxon>
    </lineage>
</organism>
<evidence type="ECO:0000313" key="1">
    <source>
        <dbReference type="EMBL" id="CAL1681310.1"/>
    </source>
</evidence>
<gene>
    <name evidence="1" type="ORF">LPLAT_LOCUS7360</name>
</gene>
<keyword evidence="2" id="KW-1185">Reference proteome</keyword>
<evidence type="ECO:0000313" key="2">
    <source>
        <dbReference type="Proteomes" id="UP001497644"/>
    </source>
</evidence>
<reference evidence="1" key="1">
    <citation type="submission" date="2024-04" db="EMBL/GenBank/DDBJ databases">
        <authorList>
            <consortium name="Molecular Ecology Group"/>
        </authorList>
    </citation>
    <scope>NUCLEOTIDE SEQUENCE</scope>
</reference>